<evidence type="ECO:0000313" key="3">
    <source>
        <dbReference type="Proteomes" id="UP000465866"/>
    </source>
</evidence>
<dbReference type="AlphaFoldDB" id="A0A7I7L502"/>
<feature type="region of interest" description="Disordered" evidence="1">
    <location>
        <begin position="93"/>
        <end position="113"/>
    </location>
</feature>
<keyword evidence="3" id="KW-1185">Reference proteome</keyword>
<protein>
    <submittedName>
        <fullName evidence="2">Uncharacterized protein</fullName>
    </submittedName>
</protein>
<evidence type="ECO:0000313" key="2">
    <source>
        <dbReference type="EMBL" id="BBX48672.1"/>
    </source>
</evidence>
<reference evidence="2 3" key="1">
    <citation type="journal article" date="2019" name="Emerg. Microbes Infect.">
        <title>Comprehensive subspecies identification of 175 nontuberculous mycobacteria species based on 7547 genomic profiles.</title>
        <authorList>
            <person name="Matsumoto Y."/>
            <person name="Kinjo T."/>
            <person name="Motooka D."/>
            <person name="Nabeya D."/>
            <person name="Jung N."/>
            <person name="Uechi K."/>
            <person name="Horii T."/>
            <person name="Iida T."/>
            <person name="Fujita J."/>
            <person name="Nakamura S."/>
        </authorList>
    </citation>
    <scope>NUCLEOTIDE SEQUENCE [LARGE SCALE GENOMIC DNA]</scope>
    <source>
        <strain evidence="2 3">JCM 12404</strain>
    </source>
</reference>
<dbReference type="KEGG" id="mcoo:MCOO_46870"/>
<dbReference type="Proteomes" id="UP000465866">
    <property type="component" value="Chromosome"/>
</dbReference>
<organism evidence="2 3">
    <name type="scientific">Mycobacterium cookii</name>
    <dbReference type="NCBI Taxonomy" id="1775"/>
    <lineage>
        <taxon>Bacteria</taxon>
        <taxon>Bacillati</taxon>
        <taxon>Actinomycetota</taxon>
        <taxon>Actinomycetes</taxon>
        <taxon>Mycobacteriales</taxon>
        <taxon>Mycobacteriaceae</taxon>
        <taxon>Mycobacterium</taxon>
    </lineage>
</organism>
<proteinExistence type="predicted"/>
<sequence>MIFEVYDESDDLVEYGLEIVRRVQEGAEFCRNAGAVYGRGFLTIRAAKLSTSVACPWPFPESKVYDPQGFYEKAGHSGPFFEGKWSTWLSGQPDGRPFIQGPVPPRRCGPGHS</sequence>
<evidence type="ECO:0000256" key="1">
    <source>
        <dbReference type="SAM" id="MobiDB-lite"/>
    </source>
</evidence>
<name>A0A7I7L502_9MYCO</name>
<gene>
    <name evidence="2" type="ORF">MCOO_46870</name>
</gene>
<accession>A0A7I7L502</accession>
<dbReference type="EMBL" id="AP022569">
    <property type="protein sequence ID" value="BBX48672.1"/>
    <property type="molecule type" value="Genomic_DNA"/>
</dbReference>